<reference evidence="2" key="1">
    <citation type="submission" date="2024-06" db="EMBL/GenBank/DDBJ databases">
        <authorList>
            <person name="Ryan C."/>
        </authorList>
    </citation>
    <scope>NUCLEOTIDE SEQUENCE [LARGE SCALE GENOMIC DNA]</scope>
</reference>
<evidence type="ECO:0000313" key="1">
    <source>
        <dbReference type="EMBL" id="CAL5011929.1"/>
    </source>
</evidence>
<dbReference type="AlphaFoldDB" id="A0ABC9C3K6"/>
<dbReference type="Proteomes" id="UP001497457">
    <property type="component" value="Chromosome 28b"/>
</dbReference>
<reference evidence="1 2" key="2">
    <citation type="submission" date="2024-10" db="EMBL/GenBank/DDBJ databases">
        <authorList>
            <person name="Ryan C."/>
        </authorList>
    </citation>
    <scope>NUCLEOTIDE SEQUENCE [LARGE SCALE GENOMIC DNA]</scope>
</reference>
<name>A0ABC9C3K6_9POAL</name>
<accession>A0ABC9C3K6</accession>
<gene>
    <name evidence="1" type="ORF">URODEC1_LOCUS70645</name>
</gene>
<sequence length="137" mass="15135">MSFTMGLPLCPTPVYMQVPWRNQMITPAMQGFTDAAMAPDGQGNNPKWAVQMAPWRLRPRISELKMIQDQHPFQVLKIPREQNGTAHCLAAQAKSRHITLPSSFSCSSGTHGACCPVLAVLRTVTWGSLNLVIVLCF</sequence>
<keyword evidence="2" id="KW-1185">Reference proteome</keyword>
<proteinExistence type="predicted"/>
<protein>
    <submittedName>
        <fullName evidence="1">Uncharacterized protein</fullName>
    </submittedName>
</protein>
<dbReference type="EMBL" id="OZ075138">
    <property type="protein sequence ID" value="CAL5011929.1"/>
    <property type="molecule type" value="Genomic_DNA"/>
</dbReference>
<organism evidence="1 2">
    <name type="scientific">Urochloa decumbens</name>
    <dbReference type="NCBI Taxonomy" id="240449"/>
    <lineage>
        <taxon>Eukaryota</taxon>
        <taxon>Viridiplantae</taxon>
        <taxon>Streptophyta</taxon>
        <taxon>Embryophyta</taxon>
        <taxon>Tracheophyta</taxon>
        <taxon>Spermatophyta</taxon>
        <taxon>Magnoliopsida</taxon>
        <taxon>Liliopsida</taxon>
        <taxon>Poales</taxon>
        <taxon>Poaceae</taxon>
        <taxon>PACMAD clade</taxon>
        <taxon>Panicoideae</taxon>
        <taxon>Panicodae</taxon>
        <taxon>Paniceae</taxon>
        <taxon>Melinidinae</taxon>
        <taxon>Urochloa</taxon>
    </lineage>
</organism>
<evidence type="ECO:0000313" key="2">
    <source>
        <dbReference type="Proteomes" id="UP001497457"/>
    </source>
</evidence>